<evidence type="ECO:0000313" key="2">
    <source>
        <dbReference type="EMBL" id="GGD21153.1"/>
    </source>
</evidence>
<feature type="domain" description="Haem-binding uptake Tiki superfamily ChaN" evidence="1">
    <location>
        <begin position="58"/>
        <end position="256"/>
    </location>
</feature>
<dbReference type="AlphaFoldDB" id="A0A916XYL4"/>
<organism evidence="2 3">
    <name type="scientific">Flavobacterium orientale</name>
    <dbReference type="NCBI Taxonomy" id="1756020"/>
    <lineage>
        <taxon>Bacteria</taxon>
        <taxon>Pseudomonadati</taxon>
        <taxon>Bacteroidota</taxon>
        <taxon>Flavobacteriia</taxon>
        <taxon>Flavobacteriales</taxon>
        <taxon>Flavobacteriaceae</taxon>
        <taxon>Flavobacterium</taxon>
    </lineage>
</organism>
<reference evidence="2" key="2">
    <citation type="submission" date="2020-09" db="EMBL/GenBank/DDBJ databases">
        <authorList>
            <person name="Sun Q."/>
            <person name="Zhou Y."/>
        </authorList>
    </citation>
    <scope>NUCLEOTIDE SEQUENCE</scope>
    <source>
        <strain evidence="2">CGMCC 1.12506</strain>
    </source>
</reference>
<dbReference type="Pfam" id="PF04187">
    <property type="entry name" value="Cofac_haem_bdg"/>
    <property type="match status" value="1"/>
</dbReference>
<comment type="caution">
    <text evidence="2">The sequence shown here is derived from an EMBL/GenBank/DDBJ whole genome shotgun (WGS) entry which is preliminary data.</text>
</comment>
<dbReference type="SUPFAM" id="SSF159501">
    <property type="entry name" value="EreA/ChaN-like"/>
    <property type="match status" value="1"/>
</dbReference>
<dbReference type="CDD" id="cd14727">
    <property type="entry name" value="ChanN-like"/>
    <property type="match status" value="1"/>
</dbReference>
<dbReference type="Gene3D" id="3.40.50.11550">
    <property type="match status" value="2"/>
</dbReference>
<dbReference type="Proteomes" id="UP000625735">
    <property type="component" value="Unassembled WGS sequence"/>
</dbReference>
<evidence type="ECO:0000313" key="3">
    <source>
        <dbReference type="Proteomes" id="UP000625735"/>
    </source>
</evidence>
<dbReference type="EMBL" id="BMFG01000003">
    <property type="protein sequence ID" value="GGD21153.1"/>
    <property type="molecule type" value="Genomic_DNA"/>
</dbReference>
<proteinExistence type="predicted"/>
<evidence type="ECO:0000259" key="1">
    <source>
        <dbReference type="Pfam" id="PF04187"/>
    </source>
</evidence>
<keyword evidence="3" id="KW-1185">Reference proteome</keyword>
<reference evidence="2" key="1">
    <citation type="journal article" date="2014" name="Int. J. Syst. Evol. Microbiol.">
        <title>Complete genome sequence of Corynebacterium casei LMG S-19264T (=DSM 44701T), isolated from a smear-ripened cheese.</title>
        <authorList>
            <consortium name="US DOE Joint Genome Institute (JGI-PGF)"/>
            <person name="Walter F."/>
            <person name="Albersmeier A."/>
            <person name="Kalinowski J."/>
            <person name="Ruckert C."/>
        </authorList>
    </citation>
    <scope>NUCLEOTIDE SEQUENCE</scope>
    <source>
        <strain evidence="2">CGMCC 1.12506</strain>
    </source>
</reference>
<accession>A0A916XYL4</accession>
<sequence length="301" mass="34894">MNEHQDNYNLQHMKSYNGLRIVLLFLTLSCFTNAIGQNKMPYQLFDKNGKKTTYEKLLKAATKTEVLLFGEYHDNSIVHWLQLEITKDLSEKKPLVLGAEMIEADNQIQLNQYLQGDINQKAFDTLARLWSNYKTDYKPLVDFAKEQKIPFVATNIPRRYASMVFKNDFAALDPLTEEEKTWIAPLPIAFDISLPGYQNMLEMMGGHAGEKMPKAQAIKDATMAHFILQNLKNNSLFIHYHGTYHSDNFEGIYWYLKREKPSLQLVTISTVTQKDISKLEKENYNKADFILVIDEDVTKTY</sequence>
<gene>
    <name evidence="2" type="ORF">GCM10011343_09510</name>
</gene>
<dbReference type="InterPro" id="IPR007314">
    <property type="entry name" value="Cofac_haem-bd_dom"/>
</dbReference>
<dbReference type="RefSeq" id="WP_373282138.1">
    <property type="nucleotide sequence ID" value="NZ_BMFG01000003.1"/>
</dbReference>
<protein>
    <recommendedName>
        <fullName evidence="1">Haem-binding uptake Tiki superfamily ChaN domain-containing protein</fullName>
    </recommendedName>
</protein>
<name>A0A916XYL4_9FLAO</name>